<dbReference type="SUPFAM" id="SSF52540">
    <property type="entry name" value="P-loop containing nucleoside triphosphate hydrolases"/>
    <property type="match status" value="1"/>
</dbReference>
<dbReference type="STRING" id="309798.COPRO5265_0201"/>
<dbReference type="RefSeq" id="WP_012544700.1">
    <property type="nucleotide sequence ID" value="NC_011295.1"/>
</dbReference>
<organism evidence="1 2">
    <name type="scientific">Coprothermobacter proteolyticus (strain ATCC 35245 / DSM 5265 / OCM 4 / BT)</name>
    <dbReference type="NCBI Taxonomy" id="309798"/>
    <lineage>
        <taxon>Bacteria</taxon>
        <taxon>Pseudomonadati</taxon>
        <taxon>Coprothermobacterota</taxon>
        <taxon>Coprothermobacteria</taxon>
        <taxon>Coprothermobacterales</taxon>
        <taxon>Coprothermobacteraceae</taxon>
        <taxon>Coprothermobacter</taxon>
    </lineage>
</organism>
<keyword evidence="2" id="KW-1185">Reference proteome</keyword>
<dbReference type="EMBL" id="CP001145">
    <property type="protein sequence ID" value="ACI18050.1"/>
    <property type="molecule type" value="Genomic_DNA"/>
</dbReference>
<name>B5Y724_COPPD</name>
<dbReference type="AlphaFoldDB" id="B5Y724"/>
<reference evidence="1 2" key="2">
    <citation type="journal article" date="2014" name="Genome Announc.">
        <title>Complete Genome Sequence of Coprothermobacter proteolyticus DSM 5265.</title>
        <authorList>
            <person name="Alexiev A."/>
            <person name="Coil D.A."/>
            <person name="Badger J.H."/>
            <person name="Enticknap J."/>
            <person name="Ward N."/>
            <person name="Robb F.T."/>
            <person name="Eisen J.A."/>
        </authorList>
    </citation>
    <scope>NUCLEOTIDE SEQUENCE [LARGE SCALE GENOMIC DNA]</scope>
    <source>
        <strain evidence="2">ATCC 35245 / DSM 5265 / OCM 4 / BT</strain>
    </source>
</reference>
<accession>B5Y724</accession>
<proteinExistence type="predicted"/>
<reference evidence="2" key="1">
    <citation type="submission" date="2008-08" db="EMBL/GenBank/DDBJ databases">
        <title>The complete genome sequence of Coprothermobacter proteolyticus strain ATCC 5245 / DSM 5265 / BT.</title>
        <authorList>
            <person name="Dodson R.J."/>
            <person name="Durkin A.S."/>
            <person name="Wu M."/>
            <person name="Eisen J."/>
            <person name="Sutton G."/>
        </authorList>
    </citation>
    <scope>NUCLEOTIDE SEQUENCE [LARGE SCALE GENOMIC DNA]</scope>
    <source>
        <strain evidence="2">ATCC 35245 / DSM 5265 / OCM 4 / BT</strain>
    </source>
</reference>
<gene>
    <name evidence="1" type="ordered locus">COPRO5265_0201</name>
</gene>
<dbReference type="eggNOG" id="COG1763">
    <property type="taxonomic scope" value="Bacteria"/>
</dbReference>
<sequence>MITFSVFGRKHSGKTTVCQELIDVLSKKGTVGYEKRTHTTIKLDQHLQMAHQTLWSVVRDSENLQLITTKAPVNLPPVDFLVVEGYIPDVPNILCVKDPYDLEAITPFTLAAVSLSGIPNTKRPDELKNVINSYLERQKS</sequence>
<protein>
    <submittedName>
        <fullName evidence="1">Molybdopterin-guanine dinucleotide biosynthesis protein B, putative</fullName>
    </submittedName>
</protein>
<dbReference type="HOGENOM" id="CLU_1831757_0_0_9"/>
<evidence type="ECO:0000313" key="1">
    <source>
        <dbReference type="EMBL" id="ACI18050.1"/>
    </source>
</evidence>
<dbReference type="Proteomes" id="UP000001732">
    <property type="component" value="Chromosome"/>
</dbReference>
<dbReference type="InterPro" id="IPR027417">
    <property type="entry name" value="P-loop_NTPase"/>
</dbReference>
<dbReference type="OrthoDB" id="9786803at2"/>
<evidence type="ECO:0000313" key="2">
    <source>
        <dbReference type="Proteomes" id="UP000001732"/>
    </source>
</evidence>
<dbReference type="KEGG" id="cpo:COPRO5265_0201"/>
<dbReference type="Gene3D" id="3.40.50.300">
    <property type="entry name" value="P-loop containing nucleotide triphosphate hydrolases"/>
    <property type="match status" value="1"/>
</dbReference>